<dbReference type="PANTHER" id="PTHR33096">
    <property type="entry name" value="CXC2 DOMAIN-CONTAINING PROTEIN"/>
    <property type="match status" value="1"/>
</dbReference>
<feature type="domain" description="CxC2-like cysteine cluster KDZ transposase-associated" evidence="2">
    <location>
        <begin position="239"/>
        <end position="342"/>
    </location>
</feature>
<comment type="caution">
    <text evidence="3">The sequence shown here is derived from an EMBL/GenBank/DDBJ whole genome shotgun (WGS) entry which is preliminary data.</text>
</comment>
<proteinExistence type="predicted"/>
<sequence length="1075" mass="120298">MSPPVSDNSIGSSSQDPFAAARNHPTARGPGHADSLPDAPTPPLRDPFAAACNYAGAISSVGSQSVPYVDPFAVARNYPGVQSAKPVPLTSAEVALQNYLRAQARAGPSTQLPPVVSKAERRQLNHTSEEGPPAKKAKVNNTIPVGSRLESFLKCAIVAQNDLLAREACPDAPTTCPGSCKKDLEPPFYRCFDCFHPPMVCEGCIIRDHVHNPFHRIEVWDPAVRFWQRRSLGSLDKFILNLGHSGKPCTLTTKNPRPMTIIHGQGVTQMKVLFCACPEDDTKAAVPDMSQLLRFGLFPGSWDVPRSAFSVNGLRDYHLLSVQCQITGHDFMKFLQRSTDNVVPAETKDRSRELNNTMREFMFLRATRRAGIPPTQDLPAGCLGVLCPACPQPYKNMNPEDQKARPEEEKYLDTFFHTVDGNFHATQKMKPMDPSDFPLTNGGGYYAEEKKFSQFNKDFTPPKKEPTTCHKFGAMGYSQFGGRVSGTAGLSCARHMFLLPCGSVDLPRGEAFAYVDYCMCSGLAPYFTLCRHCSGYDINCQYRIHFKSRIMELREQFPTLSTFQILFFPYTLPAIGKFHAPAHTSSCRTAYSYNFLPGVGMTDGEALERIWSVFNSLALRTKEMSSGHRHDVINDFHSDMNVRRLHAMPLTLSDRYARAIEHKERTADHLDALEETIGDAATLARWQRRIDEWVERVLHREEETALEESPYEIGQSFRKTITDRELLAKVTQERSVASQSAIGMLNVIQDGLSLQRRRFLLLDSFATASESKTDALSEHSQTFLEDVAQWRVLLDAYLTPLVNDAVYQVTLDTTPGSLSTNFPMRDTSEDTGARETTNEGNTRSDVWDSTLPLPSSYVDKVLSKPSMSEPVTIERNLRCVAADHALEDLRTALIGVGYLQLDKRSKQRKTHTTRAQGKIQTAQREADKAAEEYRRHRTALLALGMEPSDPRYQILNPHDVVPFSMASDRTTVGQSRQRTSWIWENFIFAAPEEGEGDFADFHEEVPYSSSRSLVALKRDSCAMWEVAARKEEEAEHFGAAAYVRKQAHRYIRLLALCAENFRGAFEVDALLSELD</sequence>
<feature type="region of interest" description="Disordered" evidence="1">
    <location>
        <begin position="106"/>
        <end position="139"/>
    </location>
</feature>
<gene>
    <name evidence="3" type="ORF">GSI_04608</name>
</gene>
<name>A0A2G8SHW7_9APHY</name>
<dbReference type="OrthoDB" id="2742161at2759"/>
<feature type="region of interest" description="Disordered" evidence="1">
    <location>
        <begin position="1"/>
        <end position="45"/>
    </location>
</feature>
<reference evidence="3 4" key="1">
    <citation type="journal article" date="2015" name="Sci. Rep.">
        <title>Chromosome-level genome map provides insights into diverse defense mechanisms in the medicinal fungus Ganoderma sinense.</title>
        <authorList>
            <person name="Zhu Y."/>
            <person name="Xu J."/>
            <person name="Sun C."/>
            <person name="Zhou S."/>
            <person name="Xu H."/>
            <person name="Nelson D.R."/>
            <person name="Qian J."/>
            <person name="Song J."/>
            <person name="Luo H."/>
            <person name="Xiang L."/>
            <person name="Li Y."/>
            <person name="Xu Z."/>
            <person name="Ji A."/>
            <person name="Wang L."/>
            <person name="Lu S."/>
            <person name="Hayward A."/>
            <person name="Sun W."/>
            <person name="Li X."/>
            <person name="Schwartz D.C."/>
            <person name="Wang Y."/>
            <person name="Chen S."/>
        </authorList>
    </citation>
    <scope>NUCLEOTIDE SEQUENCE [LARGE SCALE GENOMIC DNA]</scope>
    <source>
        <strain evidence="3 4">ZZ0214-1</strain>
    </source>
</reference>
<dbReference type="EMBL" id="AYKW01000008">
    <property type="protein sequence ID" value="PIL33158.1"/>
    <property type="molecule type" value="Genomic_DNA"/>
</dbReference>
<feature type="compositionally biased region" description="Basic and acidic residues" evidence="1">
    <location>
        <begin position="118"/>
        <end position="133"/>
    </location>
</feature>
<dbReference type="Pfam" id="PF18803">
    <property type="entry name" value="CxC2"/>
    <property type="match status" value="1"/>
</dbReference>
<evidence type="ECO:0000313" key="3">
    <source>
        <dbReference type="EMBL" id="PIL33158.1"/>
    </source>
</evidence>
<accession>A0A2G8SHW7</accession>
<feature type="compositionally biased region" description="Polar residues" evidence="1">
    <location>
        <begin position="1"/>
        <end position="16"/>
    </location>
</feature>
<keyword evidence="4" id="KW-1185">Reference proteome</keyword>
<feature type="region of interest" description="Disordered" evidence="1">
    <location>
        <begin position="907"/>
        <end position="926"/>
    </location>
</feature>
<feature type="compositionally biased region" description="Basic and acidic residues" evidence="1">
    <location>
        <begin position="826"/>
        <end position="837"/>
    </location>
</feature>
<feature type="compositionally biased region" description="Polar residues" evidence="1">
    <location>
        <begin position="913"/>
        <end position="923"/>
    </location>
</feature>
<dbReference type="PANTHER" id="PTHR33096:SF1">
    <property type="entry name" value="CXC1-LIKE CYSTEINE CLUSTER ASSOCIATED WITH KDZ TRANSPOSASES DOMAIN-CONTAINING PROTEIN"/>
    <property type="match status" value="1"/>
</dbReference>
<evidence type="ECO:0000259" key="2">
    <source>
        <dbReference type="Pfam" id="PF18803"/>
    </source>
</evidence>
<dbReference type="AlphaFoldDB" id="A0A2G8SHW7"/>
<dbReference type="Pfam" id="PF18758">
    <property type="entry name" value="KDZ"/>
    <property type="match status" value="1"/>
</dbReference>
<dbReference type="Proteomes" id="UP000230002">
    <property type="component" value="Unassembled WGS sequence"/>
</dbReference>
<dbReference type="InterPro" id="IPR040521">
    <property type="entry name" value="KDZ"/>
</dbReference>
<evidence type="ECO:0000256" key="1">
    <source>
        <dbReference type="SAM" id="MobiDB-lite"/>
    </source>
</evidence>
<dbReference type="InterPro" id="IPR041457">
    <property type="entry name" value="CxC2_KDZ-assoc"/>
</dbReference>
<organism evidence="3 4">
    <name type="scientific">Ganoderma sinense ZZ0214-1</name>
    <dbReference type="NCBI Taxonomy" id="1077348"/>
    <lineage>
        <taxon>Eukaryota</taxon>
        <taxon>Fungi</taxon>
        <taxon>Dikarya</taxon>
        <taxon>Basidiomycota</taxon>
        <taxon>Agaricomycotina</taxon>
        <taxon>Agaricomycetes</taxon>
        <taxon>Polyporales</taxon>
        <taxon>Polyporaceae</taxon>
        <taxon>Ganoderma</taxon>
    </lineage>
</organism>
<protein>
    <recommendedName>
        <fullName evidence="2">CxC2-like cysteine cluster KDZ transposase-associated domain-containing protein</fullName>
    </recommendedName>
</protein>
<feature type="region of interest" description="Disordered" evidence="1">
    <location>
        <begin position="818"/>
        <end position="848"/>
    </location>
</feature>
<evidence type="ECO:0000313" key="4">
    <source>
        <dbReference type="Proteomes" id="UP000230002"/>
    </source>
</evidence>